<reference evidence="11 12" key="1">
    <citation type="journal article" date="2016" name="Nat. Commun.">
        <title>Thousands of microbial genomes shed light on interconnected biogeochemical processes in an aquifer system.</title>
        <authorList>
            <person name="Anantharaman K."/>
            <person name="Brown C.T."/>
            <person name="Hug L.A."/>
            <person name="Sharon I."/>
            <person name="Castelle C.J."/>
            <person name="Probst A.J."/>
            <person name="Thomas B.C."/>
            <person name="Singh A."/>
            <person name="Wilkins M.J."/>
            <person name="Karaoz U."/>
            <person name="Brodie E.L."/>
            <person name="Williams K.H."/>
            <person name="Hubbard S.S."/>
            <person name="Banfield J.F."/>
        </authorList>
    </citation>
    <scope>NUCLEOTIDE SEQUENCE [LARGE SCALE GENOMIC DNA]</scope>
</reference>
<dbReference type="InterPro" id="IPR001732">
    <property type="entry name" value="UDP-Glc/GDP-Man_DH_N"/>
</dbReference>
<dbReference type="GO" id="GO:0051287">
    <property type="term" value="F:NAD binding"/>
    <property type="evidence" value="ECO:0007669"/>
    <property type="project" value="InterPro"/>
</dbReference>
<dbReference type="Gene3D" id="3.40.50.720">
    <property type="entry name" value="NAD(P)-binding Rossmann-like Domain"/>
    <property type="match status" value="2"/>
</dbReference>
<name>A0A1F6V060_9PROT</name>
<dbReference type="Pfam" id="PF03721">
    <property type="entry name" value="UDPG_MGDP_dh_N"/>
    <property type="match status" value="1"/>
</dbReference>
<evidence type="ECO:0000256" key="8">
    <source>
        <dbReference type="PIRSR" id="PIRSR500134-3"/>
    </source>
</evidence>
<dbReference type="InterPro" id="IPR036291">
    <property type="entry name" value="NAD(P)-bd_dom_sf"/>
</dbReference>
<feature type="binding site" evidence="8">
    <location>
        <position position="122"/>
    </location>
    <ligand>
        <name>NAD(+)</name>
        <dbReference type="ChEBI" id="CHEBI:57540"/>
    </ligand>
</feature>
<feature type="binding site" evidence="8">
    <location>
        <position position="85"/>
    </location>
    <ligand>
        <name>NAD(+)</name>
        <dbReference type="ChEBI" id="CHEBI:57540"/>
    </ligand>
</feature>
<organism evidence="11 12">
    <name type="scientific">Candidatus Muproteobacteria bacterium RBG_16_60_9</name>
    <dbReference type="NCBI Taxonomy" id="1817755"/>
    <lineage>
        <taxon>Bacteria</taxon>
        <taxon>Pseudomonadati</taxon>
        <taxon>Pseudomonadota</taxon>
        <taxon>Candidatus Muproteobacteria</taxon>
    </lineage>
</organism>
<dbReference type="InterPro" id="IPR008927">
    <property type="entry name" value="6-PGluconate_DH-like_C_sf"/>
</dbReference>
<feature type="domain" description="UDP-glucose/GDP-mannose dehydrogenase N-terminal" evidence="10">
    <location>
        <begin position="1"/>
        <end position="187"/>
    </location>
</feature>
<dbReference type="Proteomes" id="UP000179076">
    <property type="component" value="Unassembled WGS sequence"/>
</dbReference>
<dbReference type="EC" id="1.1.1.22" evidence="3"/>
<feature type="active site" description="Nucleophile" evidence="6">
    <location>
        <position position="279"/>
    </location>
</feature>
<proteinExistence type="inferred from homology"/>
<evidence type="ECO:0000256" key="4">
    <source>
        <dbReference type="ARBA" id="ARBA00015132"/>
    </source>
</evidence>
<evidence type="ECO:0000256" key="1">
    <source>
        <dbReference type="ARBA" id="ARBA00004701"/>
    </source>
</evidence>
<dbReference type="GO" id="GO:0003979">
    <property type="term" value="F:UDP-glucose 6-dehydrogenase activity"/>
    <property type="evidence" value="ECO:0007669"/>
    <property type="project" value="UniProtKB-EC"/>
</dbReference>
<evidence type="ECO:0000256" key="3">
    <source>
        <dbReference type="ARBA" id="ARBA00012954"/>
    </source>
</evidence>
<feature type="binding site" evidence="7">
    <location>
        <position position="209"/>
    </location>
    <ligand>
        <name>substrate</name>
    </ligand>
</feature>
<keyword evidence="8" id="KW-0520">NAD</keyword>
<feature type="binding site" evidence="8">
    <location>
        <position position="159"/>
    </location>
    <ligand>
        <name>NAD(+)</name>
        <dbReference type="ChEBI" id="CHEBI:57540"/>
    </ligand>
</feature>
<evidence type="ECO:0000313" key="12">
    <source>
        <dbReference type="Proteomes" id="UP000179076"/>
    </source>
</evidence>
<dbReference type="PROSITE" id="PS51257">
    <property type="entry name" value="PROKAR_LIPOPROTEIN"/>
    <property type="match status" value="1"/>
</dbReference>
<dbReference type="InterPro" id="IPR017476">
    <property type="entry name" value="UDP-Glc/GDP-Man"/>
</dbReference>
<dbReference type="GO" id="GO:0000271">
    <property type="term" value="P:polysaccharide biosynthetic process"/>
    <property type="evidence" value="ECO:0007669"/>
    <property type="project" value="InterPro"/>
</dbReference>
<dbReference type="UniPathway" id="UPA00038">
    <property type="reaction ID" value="UER00491"/>
</dbReference>
<feature type="binding site" evidence="7">
    <location>
        <begin position="268"/>
        <end position="272"/>
    </location>
    <ligand>
        <name>substrate</name>
    </ligand>
</feature>
<dbReference type="PIRSF" id="PIRSF000124">
    <property type="entry name" value="UDPglc_GDPman_dh"/>
    <property type="match status" value="1"/>
</dbReference>
<accession>A0A1F6V060</accession>
<sequence>MKVSIIGTGYVGLVTGACFAEVGHDVVCVDVDRDKVDRINRGETPIYEVGLEDLLRRHVGKRLRATTDLRAAILASEVTFIAVGTPFDGEHVDLTFIRRAARDIGAALRDKRDFHVVVVKSTVVPGTTDGVVLPVLEESSGKRAGADFGVGMNPEFLTEGVAVSDFMEPDRIVVGGIDARTIEVLAKLYASFPNVPIIRTNNKTAEMIKYTSNAVLAALISFSNEIGNLCARLGGVDVVDVMRGVHAARYFTTPMQDGRSVVAPIASFLYAGCGFGGSCLPKDVKAMVAHGEAAGQPMPLLDTVIKINSRQPQKIIEILERNFASLKGVRVCV</sequence>
<dbReference type="Pfam" id="PF00984">
    <property type="entry name" value="UDPG_MGDP_dh"/>
    <property type="match status" value="1"/>
</dbReference>
<dbReference type="InterPro" id="IPR028357">
    <property type="entry name" value="UDPglc_DH_bac"/>
</dbReference>
<comment type="caution">
    <text evidence="11">The sequence shown here is derived from an EMBL/GenBank/DDBJ whole genome shotgun (WGS) entry which is preliminary data.</text>
</comment>
<dbReference type="PANTHER" id="PTHR43750:SF3">
    <property type="entry name" value="UDP-GLUCOSE 6-DEHYDROGENASE TUAD"/>
    <property type="match status" value="1"/>
</dbReference>
<dbReference type="NCBIfam" id="TIGR03026">
    <property type="entry name" value="NDP-sugDHase"/>
    <property type="match status" value="1"/>
</dbReference>
<evidence type="ECO:0000256" key="5">
    <source>
        <dbReference type="ARBA" id="ARBA00047473"/>
    </source>
</evidence>
<dbReference type="EMBL" id="MFSP01000163">
    <property type="protein sequence ID" value="OGI63032.1"/>
    <property type="molecule type" value="Genomic_DNA"/>
</dbReference>
<feature type="non-terminal residue" evidence="11">
    <location>
        <position position="333"/>
    </location>
</feature>
<evidence type="ECO:0000259" key="9">
    <source>
        <dbReference type="Pfam" id="PF00984"/>
    </source>
</evidence>
<evidence type="ECO:0000313" key="11">
    <source>
        <dbReference type="EMBL" id="OGI63032.1"/>
    </source>
</evidence>
<dbReference type="PANTHER" id="PTHR43750">
    <property type="entry name" value="UDP-GLUCOSE 6-DEHYDROGENASE TUAD"/>
    <property type="match status" value="1"/>
</dbReference>
<feature type="binding site" evidence="8">
    <location>
        <position position="30"/>
    </location>
    <ligand>
        <name>NAD(+)</name>
        <dbReference type="ChEBI" id="CHEBI:57540"/>
    </ligand>
</feature>
<comment type="catalytic activity">
    <reaction evidence="5">
        <text>UDP-alpha-D-glucose + 2 NAD(+) + H2O = UDP-alpha-D-glucuronate + 2 NADH + 3 H(+)</text>
        <dbReference type="Rhea" id="RHEA:23596"/>
        <dbReference type="ChEBI" id="CHEBI:15377"/>
        <dbReference type="ChEBI" id="CHEBI:15378"/>
        <dbReference type="ChEBI" id="CHEBI:57540"/>
        <dbReference type="ChEBI" id="CHEBI:57945"/>
        <dbReference type="ChEBI" id="CHEBI:58052"/>
        <dbReference type="ChEBI" id="CHEBI:58885"/>
        <dbReference type="EC" id="1.1.1.22"/>
    </reaction>
</comment>
<evidence type="ECO:0000256" key="2">
    <source>
        <dbReference type="ARBA" id="ARBA00006601"/>
    </source>
</evidence>
<dbReference type="Gene3D" id="1.20.5.100">
    <property type="entry name" value="Cytochrome c1, transmembrane anchor, C-terminal"/>
    <property type="match status" value="1"/>
</dbReference>
<protein>
    <recommendedName>
        <fullName evidence="4">UDP-glucose 6-dehydrogenase</fullName>
        <ecNumber evidence="3">1.1.1.22</ecNumber>
    </recommendedName>
</protein>
<dbReference type="SUPFAM" id="SSF51735">
    <property type="entry name" value="NAD(P)-binding Rossmann-fold domains"/>
    <property type="match status" value="1"/>
</dbReference>
<dbReference type="AlphaFoldDB" id="A0A1F6V060"/>
<comment type="similarity">
    <text evidence="2">Belongs to the UDP-glucose/GDP-mannose dehydrogenase family.</text>
</comment>
<dbReference type="GO" id="GO:0006065">
    <property type="term" value="P:UDP-glucuronate biosynthetic process"/>
    <property type="evidence" value="ECO:0007669"/>
    <property type="project" value="UniProtKB-UniPathway"/>
</dbReference>
<evidence type="ECO:0000256" key="7">
    <source>
        <dbReference type="PIRSR" id="PIRSR500134-2"/>
    </source>
</evidence>
<evidence type="ECO:0000256" key="6">
    <source>
        <dbReference type="PIRSR" id="PIRSR500134-1"/>
    </source>
</evidence>
<gene>
    <name evidence="11" type="ORF">A2W18_13165</name>
</gene>
<dbReference type="PIRSF" id="PIRSF500134">
    <property type="entry name" value="UDPglc_DH_bac"/>
    <property type="match status" value="1"/>
</dbReference>
<dbReference type="SUPFAM" id="SSF48179">
    <property type="entry name" value="6-phosphogluconate dehydrogenase C-terminal domain-like"/>
    <property type="match status" value="1"/>
</dbReference>
<evidence type="ECO:0000259" key="10">
    <source>
        <dbReference type="Pfam" id="PF03721"/>
    </source>
</evidence>
<feature type="binding site" evidence="7">
    <location>
        <begin position="156"/>
        <end position="159"/>
    </location>
    <ligand>
        <name>substrate</name>
    </ligand>
</feature>
<feature type="binding site" evidence="8">
    <location>
        <position position="282"/>
    </location>
    <ligand>
        <name>NAD(+)</name>
        <dbReference type="ChEBI" id="CHEBI:57540"/>
    </ligand>
</feature>
<comment type="pathway">
    <text evidence="1">Nucleotide-sugar biosynthesis; UDP-alpha-D-glucuronate biosynthesis; UDP-alpha-D-glucuronate from UDP-alpha-D-glucose: step 1/1.</text>
</comment>
<feature type="domain" description="UDP-glucose/GDP-mannose dehydrogenase dimerisation" evidence="9">
    <location>
        <begin position="203"/>
        <end position="309"/>
    </location>
</feature>
<feature type="binding site" evidence="7">
    <location>
        <position position="276"/>
    </location>
    <ligand>
        <name>substrate</name>
    </ligand>
</feature>
<feature type="binding site" evidence="8">
    <location>
        <position position="35"/>
    </location>
    <ligand>
        <name>NAD(+)</name>
        <dbReference type="ChEBI" id="CHEBI:57540"/>
    </ligand>
</feature>
<dbReference type="InterPro" id="IPR014026">
    <property type="entry name" value="UDP-Glc/GDP-Man_DH_dimer"/>
</dbReference>